<feature type="compositionally biased region" description="Basic and acidic residues" evidence="1">
    <location>
        <begin position="22"/>
        <end position="35"/>
    </location>
</feature>
<feature type="compositionally biased region" description="Pro residues" evidence="1">
    <location>
        <begin position="130"/>
        <end position="140"/>
    </location>
</feature>
<protein>
    <submittedName>
        <fullName evidence="2">Uncharacterized protein</fullName>
    </submittedName>
</protein>
<dbReference type="EMBL" id="KV918842">
    <property type="protein sequence ID" value="OSX77270.1"/>
    <property type="molecule type" value="Genomic_DNA"/>
</dbReference>
<evidence type="ECO:0000313" key="2">
    <source>
        <dbReference type="EMBL" id="OSX77270.1"/>
    </source>
</evidence>
<name>A0A1X6P929_PORUM</name>
<proteinExistence type="predicted"/>
<accession>A0A1X6P929</accession>
<feature type="region of interest" description="Disordered" evidence="1">
    <location>
        <begin position="198"/>
        <end position="220"/>
    </location>
</feature>
<dbReference type="Proteomes" id="UP000218209">
    <property type="component" value="Unassembled WGS sequence"/>
</dbReference>
<gene>
    <name evidence="2" type="ORF">BU14_0153s0013</name>
</gene>
<sequence>MSDTRGEANASMENEAMESSEPTERSSHSCDKALISDDSSCGCRMADSTCRRRDAADPAAGKRSSSPAPRRRSRPCSVDELGSSPSGRLANAPCGGTPLPSPPVPLPSSGAPLPEPPGAPAEAPLRSLSPAPPPLPPPSVPRSWSPEVLMAPRPEEREAPPDSVPALAAAAAAATRLLRSAARALLRAAARLRAAAATQAAPAATRADRSSAEAVDPAGPAAPTEVLLRPLADPAVALEEPAAPGNTLEEPPVAPVVVLLPPLDAPATAALEERVLLAAGGSASATPDAAAAPRLCPARVRLVGVARVVREAVSGEGDAAVAVLGEVPPRLADRRGGATGPGVVAALEARPAEEEAAAAEEEAAAAPVVERVRLDDGGRSELLLPTPRRRPRLSIRAQSRAHPHRNVADYPCTPAVGEEETQAACAAGRASLAPRLSATAQGLRLKCTREGQNKHSKGSTHPGTVTRW</sequence>
<keyword evidence="3" id="KW-1185">Reference proteome</keyword>
<feature type="region of interest" description="Disordered" evidence="1">
    <location>
        <begin position="447"/>
        <end position="468"/>
    </location>
</feature>
<feature type="compositionally biased region" description="Low complexity" evidence="1">
    <location>
        <begin position="141"/>
        <end position="152"/>
    </location>
</feature>
<dbReference type="AlphaFoldDB" id="A0A1X6P929"/>
<feature type="region of interest" description="Disordered" evidence="1">
    <location>
        <begin position="1"/>
        <end position="163"/>
    </location>
</feature>
<evidence type="ECO:0000256" key="1">
    <source>
        <dbReference type="SAM" id="MobiDB-lite"/>
    </source>
</evidence>
<evidence type="ECO:0000313" key="3">
    <source>
        <dbReference type="Proteomes" id="UP000218209"/>
    </source>
</evidence>
<reference evidence="2 3" key="1">
    <citation type="submission" date="2017-03" db="EMBL/GenBank/DDBJ databases">
        <title>WGS assembly of Porphyra umbilicalis.</title>
        <authorList>
            <person name="Brawley S.H."/>
            <person name="Blouin N.A."/>
            <person name="Ficko-Blean E."/>
            <person name="Wheeler G.L."/>
            <person name="Lohr M."/>
            <person name="Goodson H.V."/>
            <person name="Jenkins J.W."/>
            <person name="Blaby-Haas C.E."/>
            <person name="Helliwell K.E."/>
            <person name="Chan C."/>
            <person name="Marriage T."/>
            <person name="Bhattacharya D."/>
            <person name="Klein A.S."/>
            <person name="Badis Y."/>
            <person name="Brodie J."/>
            <person name="Cao Y."/>
            <person name="Collen J."/>
            <person name="Dittami S.M."/>
            <person name="Gachon C.M."/>
            <person name="Green B.R."/>
            <person name="Karpowicz S."/>
            <person name="Kim J.W."/>
            <person name="Kudahl U."/>
            <person name="Lin S."/>
            <person name="Michel G."/>
            <person name="Mittag M."/>
            <person name="Olson B.J."/>
            <person name="Pangilinan J."/>
            <person name="Peng Y."/>
            <person name="Qiu H."/>
            <person name="Shu S."/>
            <person name="Singer J.T."/>
            <person name="Smith A.G."/>
            <person name="Sprecher B.N."/>
            <person name="Wagner V."/>
            <person name="Wang W."/>
            <person name="Wang Z.-Y."/>
            <person name="Yan J."/>
            <person name="Yarish C."/>
            <person name="Zoeuner-Riek S."/>
            <person name="Zhuang Y."/>
            <person name="Zou Y."/>
            <person name="Lindquist E.A."/>
            <person name="Grimwood J."/>
            <person name="Barry K."/>
            <person name="Rokhsar D.S."/>
            <person name="Schmutz J."/>
            <person name="Stiller J.W."/>
            <person name="Grossman A.R."/>
            <person name="Prochnik S.E."/>
        </authorList>
    </citation>
    <scope>NUCLEOTIDE SEQUENCE [LARGE SCALE GENOMIC DNA]</scope>
    <source>
        <strain evidence="2">4086291</strain>
    </source>
</reference>
<feature type="compositionally biased region" description="Polar residues" evidence="1">
    <location>
        <begin position="459"/>
        <end position="468"/>
    </location>
</feature>
<feature type="compositionally biased region" description="Low complexity" evidence="1">
    <location>
        <begin position="120"/>
        <end position="129"/>
    </location>
</feature>
<feature type="compositionally biased region" description="Low complexity" evidence="1">
    <location>
        <begin position="7"/>
        <end position="20"/>
    </location>
</feature>
<organism evidence="2 3">
    <name type="scientific">Porphyra umbilicalis</name>
    <name type="common">Purple laver</name>
    <name type="synonym">Red alga</name>
    <dbReference type="NCBI Taxonomy" id="2786"/>
    <lineage>
        <taxon>Eukaryota</taxon>
        <taxon>Rhodophyta</taxon>
        <taxon>Bangiophyceae</taxon>
        <taxon>Bangiales</taxon>
        <taxon>Bangiaceae</taxon>
        <taxon>Porphyra</taxon>
    </lineage>
</organism>